<dbReference type="AlphaFoldDB" id="A0A084WC01"/>
<gene>
    <name evidence="1" type="ORF">ZHAS_00015813</name>
</gene>
<proteinExistence type="predicted"/>
<sequence>MLQTHFPTHHLPANTFEKRRKETIIFVTCLGIVLAHSCRTSVVRNLQHLPTLDVATPRISYRHSCRVCVSQGFVPYRFKCVAVERNLPSGYPDFPEACRLSYAVHLYVSPPGDAVLLFRPECAYILMNKHIPARCSRIFSIPMET</sequence>
<evidence type="ECO:0000313" key="2">
    <source>
        <dbReference type="EnsemblMetazoa" id="ASIC015813-PA"/>
    </source>
</evidence>
<evidence type="ECO:0000313" key="1">
    <source>
        <dbReference type="EMBL" id="KFB47745.1"/>
    </source>
</evidence>
<protein>
    <submittedName>
        <fullName evidence="1 2">Uncharacterized protein</fullName>
    </submittedName>
</protein>
<organism evidence="1">
    <name type="scientific">Anopheles sinensis</name>
    <name type="common">Mosquito</name>
    <dbReference type="NCBI Taxonomy" id="74873"/>
    <lineage>
        <taxon>Eukaryota</taxon>
        <taxon>Metazoa</taxon>
        <taxon>Ecdysozoa</taxon>
        <taxon>Arthropoda</taxon>
        <taxon>Hexapoda</taxon>
        <taxon>Insecta</taxon>
        <taxon>Pterygota</taxon>
        <taxon>Neoptera</taxon>
        <taxon>Endopterygota</taxon>
        <taxon>Diptera</taxon>
        <taxon>Nematocera</taxon>
        <taxon>Culicoidea</taxon>
        <taxon>Culicidae</taxon>
        <taxon>Anophelinae</taxon>
        <taxon>Anopheles</taxon>
    </lineage>
</organism>
<reference evidence="1 3" key="1">
    <citation type="journal article" date="2014" name="BMC Genomics">
        <title>Genome sequence of Anopheles sinensis provides insight into genetics basis of mosquito competence for malaria parasites.</title>
        <authorList>
            <person name="Zhou D."/>
            <person name="Zhang D."/>
            <person name="Ding G."/>
            <person name="Shi L."/>
            <person name="Hou Q."/>
            <person name="Ye Y."/>
            <person name="Xu Y."/>
            <person name="Zhou H."/>
            <person name="Xiong C."/>
            <person name="Li S."/>
            <person name="Yu J."/>
            <person name="Hong S."/>
            <person name="Yu X."/>
            <person name="Zou P."/>
            <person name="Chen C."/>
            <person name="Chang X."/>
            <person name="Wang W."/>
            <person name="Lv Y."/>
            <person name="Sun Y."/>
            <person name="Ma L."/>
            <person name="Shen B."/>
            <person name="Zhu C."/>
        </authorList>
    </citation>
    <scope>NUCLEOTIDE SEQUENCE [LARGE SCALE GENOMIC DNA]</scope>
</reference>
<dbReference type="EMBL" id="ATLV01022531">
    <property type="status" value="NOT_ANNOTATED_CDS"/>
    <property type="molecule type" value="Genomic_DNA"/>
</dbReference>
<dbReference type="VEuPathDB" id="VectorBase:ASIC015813"/>
<accession>A0A084WC01</accession>
<dbReference type="EnsemblMetazoa" id="ASIC015813-RA">
    <property type="protein sequence ID" value="ASIC015813-PA"/>
    <property type="gene ID" value="ASIC015813"/>
</dbReference>
<evidence type="ECO:0000313" key="3">
    <source>
        <dbReference type="Proteomes" id="UP000030765"/>
    </source>
</evidence>
<dbReference type="Proteomes" id="UP000030765">
    <property type="component" value="Unassembled WGS sequence"/>
</dbReference>
<reference evidence="2" key="2">
    <citation type="submission" date="2020-05" db="UniProtKB">
        <authorList>
            <consortium name="EnsemblMetazoa"/>
        </authorList>
    </citation>
    <scope>IDENTIFICATION</scope>
</reference>
<dbReference type="EMBL" id="KE525333">
    <property type="protein sequence ID" value="KFB47745.1"/>
    <property type="molecule type" value="Genomic_DNA"/>
</dbReference>
<name>A0A084WC01_ANOSI</name>
<keyword evidence="3" id="KW-1185">Reference proteome</keyword>